<gene>
    <name evidence="1" type="ORF">GCM10010994_55420</name>
</gene>
<protein>
    <submittedName>
        <fullName evidence="1">Uncharacterized protein</fullName>
    </submittedName>
</protein>
<evidence type="ECO:0000313" key="2">
    <source>
        <dbReference type="Proteomes" id="UP000637002"/>
    </source>
</evidence>
<proteinExistence type="predicted"/>
<dbReference type="EMBL" id="BMGG01000011">
    <property type="protein sequence ID" value="GGC90515.1"/>
    <property type="molecule type" value="Genomic_DNA"/>
</dbReference>
<keyword evidence="2" id="KW-1185">Reference proteome</keyword>
<reference evidence="1" key="1">
    <citation type="journal article" date="2014" name="Int. J. Syst. Evol. Microbiol.">
        <title>Complete genome sequence of Corynebacterium casei LMG S-19264T (=DSM 44701T), isolated from a smear-ripened cheese.</title>
        <authorList>
            <consortium name="US DOE Joint Genome Institute (JGI-PGF)"/>
            <person name="Walter F."/>
            <person name="Albersmeier A."/>
            <person name="Kalinowski J."/>
            <person name="Ruckert C."/>
        </authorList>
    </citation>
    <scope>NUCLEOTIDE SEQUENCE</scope>
    <source>
        <strain evidence="1">CGMCC 1.12919</strain>
    </source>
</reference>
<comment type="caution">
    <text evidence="1">The sequence shown here is derived from an EMBL/GenBank/DDBJ whole genome shotgun (WGS) entry which is preliminary data.</text>
</comment>
<reference evidence="1" key="2">
    <citation type="submission" date="2020-09" db="EMBL/GenBank/DDBJ databases">
        <authorList>
            <person name="Sun Q."/>
            <person name="Zhou Y."/>
        </authorList>
    </citation>
    <scope>NUCLEOTIDE SEQUENCE</scope>
    <source>
        <strain evidence="1">CGMCC 1.12919</strain>
    </source>
</reference>
<evidence type="ECO:0000313" key="1">
    <source>
        <dbReference type="EMBL" id="GGC90515.1"/>
    </source>
</evidence>
<dbReference type="RefSeq" id="WP_188612408.1">
    <property type="nucleotide sequence ID" value="NZ_BMGG01000011.1"/>
</dbReference>
<dbReference type="Proteomes" id="UP000637002">
    <property type="component" value="Unassembled WGS sequence"/>
</dbReference>
<organism evidence="1 2">
    <name type="scientific">Chelatococcus reniformis</name>
    <dbReference type="NCBI Taxonomy" id="1494448"/>
    <lineage>
        <taxon>Bacteria</taxon>
        <taxon>Pseudomonadati</taxon>
        <taxon>Pseudomonadota</taxon>
        <taxon>Alphaproteobacteria</taxon>
        <taxon>Hyphomicrobiales</taxon>
        <taxon>Chelatococcaceae</taxon>
        <taxon>Chelatococcus</taxon>
    </lineage>
</organism>
<name>A0A916XNV4_9HYPH</name>
<dbReference type="AlphaFoldDB" id="A0A916XNV4"/>
<accession>A0A916XNV4</accession>
<sequence>MMNDDPLYAWHPLDGVPPPDDYIPPVWTPEHVGRRLVEGFETLRMMPLTGIKLGYGTPWPTYVHDWADLLAQAEDQQAAQDRERERNRVKMQATSQQVAAMEAALDWMLILGRRRPDLLPHVRRWVEAQVAERPHGEEADVILAGLQIIVDDLNALRRPVF</sequence>